<organism evidence="2 3">
    <name type="scientific">Variovorax paradoxus</name>
    <dbReference type="NCBI Taxonomy" id="34073"/>
    <lineage>
        <taxon>Bacteria</taxon>
        <taxon>Pseudomonadati</taxon>
        <taxon>Pseudomonadota</taxon>
        <taxon>Betaproteobacteria</taxon>
        <taxon>Burkholderiales</taxon>
        <taxon>Comamonadaceae</taxon>
        <taxon>Variovorax</taxon>
    </lineage>
</organism>
<dbReference type="Proteomes" id="UP000249135">
    <property type="component" value="Unassembled WGS sequence"/>
</dbReference>
<comment type="caution">
    <text evidence="2">The sequence shown here is derived from an EMBL/GenBank/DDBJ whole genome shotgun (WGS) entry which is preliminary data.</text>
</comment>
<protein>
    <submittedName>
        <fullName evidence="2">Anti-sigma F factor</fullName>
    </submittedName>
</protein>
<feature type="transmembrane region" description="Helical" evidence="1">
    <location>
        <begin position="26"/>
        <end position="43"/>
    </location>
</feature>
<gene>
    <name evidence="2" type="ORF">DI563_11470</name>
</gene>
<dbReference type="EMBL" id="QFPP01000115">
    <property type="protein sequence ID" value="PZQ74754.1"/>
    <property type="molecule type" value="Genomic_DNA"/>
</dbReference>
<sequence>MKTDDFVAMLAAGAEPVPRRAVSRRLWWALGLSLPLALVLMQAEYGVRRDLVQAMFWPMFWVKVLVPACIGVAGYVMVQRLARPGVAVRRAWLGIALPVLALWVLAGVAWMTMPETARMPALMGRTWRTCVFNIALISLPMFVAALLALRGLAPTRPAAAGAAAGALAAGAGAAVYALHCPELTAPFLAVWYVLGIALPVAAGALIGPRVLRW</sequence>
<feature type="transmembrane region" description="Helical" evidence="1">
    <location>
        <begin position="190"/>
        <end position="211"/>
    </location>
</feature>
<evidence type="ECO:0000313" key="3">
    <source>
        <dbReference type="Proteomes" id="UP000249135"/>
    </source>
</evidence>
<feature type="transmembrane region" description="Helical" evidence="1">
    <location>
        <begin position="90"/>
        <end position="111"/>
    </location>
</feature>
<reference evidence="2 3" key="1">
    <citation type="submission" date="2017-08" db="EMBL/GenBank/DDBJ databases">
        <title>Infants hospitalized years apart are colonized by the same room-sourced microbial strains.</title>
        <authorList>
            <person name="Brooks B."/>
            <person name="Olm M.R."/>
            <person name="Firek B.A."/>
            <person name="Baker R."/>
            <person name="Thomas B.C."/>
            <person name="Morowitz M.J."/>
            <person name="Banfield J.F."/>
        </authorList>
    </citation>
    <scope>NUCLEOTIDE SEQUENCE [LARGE SCALE GENOMIC DNA]</scope>
    <source>
        <strain evidence="2">S2_005_003_R2_41</strain>
    </source>
</reference>
<evidence type="ECO:0000256" key="1">
    <source>
        <dbReference type="SAM" id="Phobius"/>
    </source>
</evidence>
<name>A0A2W5QCE0_VARPD</name>
<accession>A0A2W5QCE0</accession>
<dbReference type="InterPro" id="IPR009495">
    <property type="entry name" value="NrsF"/>
</dbReference>
<keyword evidence="1" id="KW-0472">Membrane</keyword>
<dbReference type="Pfam" id="PF06532">
    <property type="entry name" value="NrsF"/>
    <property type="match status" value="1"/>
</dbReference>
<feature type="transmembrane region" description="Helical" evidence="1">
    <location>
        <begin position="158"/>
        <end position="178"/>
    </location>
</feature>
<keyword evidence="1" id="KW-0812">Transmembrane</keyword>
<feature type="transmembrane region" description="Helical" evidence="1">
    <location>
        <begin position="131"/>
        <end position="149"/>
    </location>
</feature>
<evidence type="ECO:0000313" key="2">
    <source>
        <dbReference type="EMBL" id="PZQ74754.1"/>
    </source>
</evidence>
<dbReference type="AlphaFoldDB" id="A0A2W5QCE0"/>
<proteinExistence type="predicted"/>
<feature type="transmembrane region" description="Helical" evidence="1">
    <location>
        <begin position="55"/>
        <end position="78"/>
    </location>
</feature>
<keyword evidence="1" id="KW-1133">Transmembrane helix</keyword>